<comment type="similarity">
    <text evidence="4">Belongs to the HSF family.</text>
</comment>
<dbReference type="PANTHER" id="PTHR10015:SF206">
    <property type="entry name" value="HSF-TYPE DNA-BINDING DOMAIN-CONTAINING PROTEIN"/>
    <property type="match status" value="1"/>
</dbReference>
<dbReference type="EMBL" id="HBED01009871">
    <property type="protein sequence ID" value="CAD8300294.1"/>
    <property type="molecule type" value="Transcribed_RNA"/>
</dbReference>
<dbReference type="PRINTS" id="PR00056">
    <property type="entry name" value="HSFDOMAIN"/>
</dbReference>
<dbReference type="GO" id="GO:0005634">
    <property type="term" value="C:nucleus"/>
    <property type="evidence" value="ECO:0007669"/>
    <property type="project" value="UniProtKB-SubCell"/>
</dbReference>
<evidence type="ECO:0000256" key="3">
    <source>
        <dbReference type="ARBA" id="ARBA00023242"/>
    </source>
</evidence>
<feature type="compositionally biased region" description="Low complexity" evidence="5">
    <location>
        <begin position="476"/>
        <end position="498"/>
    </location>
</feature>
<sequence length="750" mass="80169">MNEASIRRRGGAPEPENEDGSGGGGRNGGGGGGRGNFRRGPCSHATFPAKLHDILSRPDLADVVGWLPHGRSWRIVDQTAFINRVMPHFFTQSKFASFMRQVNGWGFARVTRGDEVNSYYSEFFLRGKRSLARYMERKPAVRDMLGPEPNFAEYEILPPNPEVDPRTLVPLPPVSSAALPNGTAGAGKAKGDKRRRGVNEEKSEPVAPSGAKSDAKNEDVGETEHHSNAPNPSTLGGSVAGAAVLDGTAALQPAPPYFQQHNLARLPNPSQQFASQQPPHLVLQQQALLHRHPIQQQQVAFQVMPQGFPHPITKPMSGGATMTMMPYAQNTTTIINPEFPQQVAPRINGSGGLTTNPHAFANAMPQQLPQTFPQGANVRSLMSPLLPSMQQQGTNNGISSSWPSSHAAMSVNVPSNARMNAISEQQSQQQQQVQFNAPHNQCDLTMRMQSVQFSPSQKAALQQQVQQQQMQQQQVQPHGLQQQQMQQQHIQQQEMQQHSANLGQQSVGMNTWGMQQDGSPSQQQLGCGATPVQLPPRHSPTELQQQQQLLLQGAENFSAITRPQGMTAAPNSPSALLRAPAQAPMPGAGLPQTKPLGQSPTLASAPAMPTSVPMQTSLEALMNKGGTVPGPGTRTGEMSRDVGNDNGIGDTSPSLASTDRTGAGRDETNAAVGVWNSNSEDHPVVGSLSVGEEGSEDEDRCALDAVCDSVGGDSEMEDMDITGMIAGDGNTFGGILGDTGLISGSLDDIW</sequence>
<dbReference type="InterPro" id="IPR036390">
    <property type="entry name" value="WH_DNA-bd_sf"/>
</dbReference>
<evidence type="ECO:0000256" key="2">
    <source>
        <dbReference type="ARBA" id="ARBA00023125"/>
    </source>
</evidence>
<dbReference type="SUPFAM" id="SSF46785">
    <property type="entry name" value="Winged helix' DNA-binding domain"/>
    <property type="match status" value="1"/>
</dbReference>
<feature type="region of interest" description="Disordered" evidence="5">
    <location>
        <begin position="564"/>
        <end position="610"/>
    </location>
</feature>
<dbReference type="FunFam" id="1.10.10.10:FF:000479">
    <property type="entry name" value="Predicted protein"/>
    <property type="match status" value="1"/>
</dbReference>
<feature type="domain" description="HSF-type DNA-binding" evidence="6">
    <location>
        <begin position="43"/>
        <end position="138"/>
    </location>
</feature>
<dbReference type="AlphaFoldDB" id="A0A7R9VMS9"/>
<gene>
    <name evidence="7" type="ORF">TDUB1175_LOCUS4852</name>
</gene>
<protein>
    <recommendedName>
        <fullName evidence="6">HSF-type DNA-binding domain-containing protein</fullName>
    </recommendedName>
</protein>
<feature type="compositionally biased region" description="Polar residues" evidence="5">
    <location>
        <begin position="649"/>
        <end position="660"/>
    </location>
</feature>
<feature type="region of interest" description="Disordered" evidence="5">
    <location>
        <begin position="626"/>
        <end position="665"/>
    </location>
</feature>
<dbReference type="PANTHER" id="PTHR10015">
    <property type="entry name" value="HEAT SHOCK TRANSCRIPTION FACTOR"/>
    <property type="match status" value="1"/>
</dbReference>
<evidence type="ECO:0000256" key="5">
    <source>
        <dbReference type="SAM" id="MobiDB-lite"/>
    </source>
</evidence>
<evidence type="ECO:0000256" key="1">
    <source>
        <dbReference type="ARBA" id="ARBA00004123"/>
    </source>
</evidence>
<evidence type="ECO:0000313" key="7">
    <source>
        <dbReference type="EMBL" id="CAD8300294.1"/>
    </source>
</evidence>
<feature type="compositionally biased region" description="Basic and acidic residues" evidence="5">
    <location>
        <begin position="213"/>
        <end position="227"/>
    </location>
</feature>
<dbReference type="SMART" id="SM00415">
    <property type="entry name" value="HSF"/>
    <property type="match status" value="1"/>
</dbReference>
<dbReference type="InterPro" id="IPR000232">
    <property type="entry name" value="HSF_DNA-bd"/>
</dbReference>
<feature type="region of interest" description="Disordered" evidence="5">
    <location>
        <begin position="476"/>
        <end position="500"/>
    </location>
</feature>
<reference evidence="7" key="1">
    <citation type="submission" date="2021-01" db="EMBL/GenBank/DDBJ databases">
        <authorList>
            <person name="Corre E."/>
            <person name="Pelletier E."/>
            <person name="Niang G."/>
            <person name="Scheremetjew M."/>
            <person name="Finn R."/>
            <person name="Kale V."/>
            <person name="Holt S."/>
            <person name="Cochrane G."/>
            <person name="Meng A."/>
            <person name="Brown T."/>
            <person name="Cohen L."/>
        </authorList>
    </citation>
    <scope>NUCLEOTIDE SEQUENCE</scope>
    <source>
        <strain evidence="7">CCMP147</strain>
    </source>
</reference>
<dbReference type="GO" id="GO:0043565">
    <property type="term" value="F:sequence-specific DNA binding"/>
    <property type="evidence" value="ECO:0007669"/>
    <property type="project" value="InterPro"/>
</dbReference>
<accession>A0A7R9VMS9</accession>
<dbReference type="InterPro" id="IPR036388">
    <property type="entry name" value="WH-like_DNA-bd_sf"/>
</dbReference>
<dbReference type="Gene3D" id="1.10.10.10">
    <property type="entry name" value="Winged helix-like DNA-binding domain superfamily/Winged helix DNA-binding domain"/>
    <property type="match status" value="1"/>
</dbReference>
<dbReference type="Pfam" id="PF00447">
    <property type="entry name" value="HSF_DNA-bind"/>
    <property type="match status" value="1"/>
</dbReference>
<keyword evidence="2" id="KW-0238">DNA-binding</keyword>
<evidence type="ECO:0000256" key="4">
    <source>
        <dbReference type="RuleBase" id="RU004020"/>
    </source>
</evidence>
<feature type="compositionally biased region" description="Gly residues" evidence="5">
    <location>
        <begin position="20"/>
        <end position="35"/>
    </location>
</feature>
<keyword evidence="3" id="KW-0539">Nucleus</keyword>
<feature type="region of interest" description="Disordered" evidence="5">
    <location>
        <begin position="163"/>
        <end position="239"/>
    </location>
</feature>
<name>A0A7R9VMS9_9STRA</name>
<comment type="subcellular location">
    <subcellularLocation>
        <location evidence="1">Nucleus</location>
    </subcellularLocation>
</comment>
<feature type="region of interest" description="Disordered" evidence="5">
    <location>
        <begin position="1"/>
        <end position="41"/>
    </location>
</feature>
<dbReference type="GO" id="GO:0003700">
    <property type="term" value="F:DNA-binding transcription factor activity"/>
    <property type="evidence" value="ECO:0007669"/>
    <property type="project" value="InterPro"/>
</dbReference>
<evidence type="ECO:0000259" key="6">
    <source>
        <dbReference type="SMART" id="SM00415"/>
    </source>
</evidence>
<proteinExistence type="inferred from homology"/>
<organism evidence="7">
    <name type="scientific">Pseudictyota dubia</name>
    <dbReference type="NCBI Taxonomy" id="2749911"/>
    <lineage>
        <taxon>Eukaryota</taxon>
        <taxon>Sar</taxon>
        <taxon>Stramenopiles</taxon>
        <taxon>Ochrophyta</taxon>
        <taxon>Bacillariophyta</taxon>
        <taxon>Mediophyceae</taxon>
        <taxon>Biddulphiophycidae</taxon>
        <taxon>Eupodiscales</taxon>
        <taxon>Odontellaceae</taxon>
        <taxon>Pseudictyota</taxon>
    </lineage>
</organism>